<keyword evidence="2" id="KW-1185">Reference proteome</keyword>
<dbReference type="OrthoDB" id="1647894at2"/>
<proteinExistence type="predicted"/>
<protein>
    <submittedName>
        <fullName evidence="1">Uncharacterized protein</fullName>
    </submittedName>
</protein>
<dbReference type="RefSeq" id="WP_008787454.1">
    <property type="nucleotide sequence ID" value="NZ_AKCB01000001.1"/>
</dbReference>
<dbReference type="AlphaFoldDB" id="E7G6D8"/>
<reference evidence="1 2" key="1">
    <citation type="submission" date="2010-12" db="EMBL/GenBank/DDBJ databases">
        <title>The Genome Sequence of Coprobacillus sp. strain 29_1.</title>
        <authorList>
            <consortium name="The Broad Institute Genome Sequencing Platform"/>
            <person name="Earl A."/>
            <person name="Ward D."/>
            <person name="Feldgarden M."/>
            <person name="Gevers D."/>
            <person name="Daigneault M."/>
            <person name="Sibley C.D."/>
            <person name="White A."/>
            <person name="Strauss J."/>
            <person name="Allen-Vercoe E."/>
            <person name="Young S.K."/>
            <person name="Zeng Q."/>
            <person name="Gargeya S."/>
            <person name="Fitzgerald M."/>
            <person name="Haas B."/>
            <person name="Abouelleil A."/>
            <person name="Alvarado L."/>
            <person name="Arachchi H.M."/>
            <person name="Berlin A."/>
            <person name="Brown A."/>
            <person name="Chapman S.B."/>
            <person name="Chen Z."/>
            <person name="Dunbar C."/>
            <person name="Freedman E."/>
            <person name="Gearin G."/>
            <person name="Gellesch M."/>
            <person name="Goldberg J."/>
            <person name="Griggs A."/>
            <person name="Gujja S."/>
            <person name="Heilman E."/>
            <person name="Heiman D."/>
            <person name="Howarth C."/>
            <person name="Larson L."/>
            <person name="Lui A."/>
            <person name="MacDonald P.J.P."/>
            <person name="Mehta T."/>
            <person name="Montmayeur A."/>
            <person name="Murphy C."/>
            <person name="Neiman D."/>
            <person name="Pearson M."/>
            <person name="Priest M."/>
            <person name="Roberts A."/>
            <person name="Saif S."/>
            <person name="Shea T."/>
            <person name="Shenoy N."/>
            <person name="Sisk P."/>
            <person name="Stolte C."/>
            <person name="Sykes S."/>
            <person name="White J."/>
            <person name="Yandava C."/>
            <person name="Nusbaum C."/>
            <person name="Birren B."/>
        </authorList>
    </citation>
    <scope>NUCLEOTIDE SEQUENCE [LARGE SCALE GENOMIC DNA]</scope>
    <source>
        <strain evidence="1 2">29_1</strain>
    </source>
</reference>
<organism evidence="1 2">
    <name type="scientific">Coprobacillus cateniformis</name>
    <dbReference type="NCBI Taxonomy" id="100884"/>
    <lineage>
        <taxon>Bacteria</taxon>
        <taxon>Bacillati</taxon>
        <taxon>Bacillota</taxon>
        <taxon>Erysipelotrichia</taxon>
        <taxon>Erysipelotrichales</taxon>
        <taxon>Coprobacillaceae</taxon>
        <taxon>Coprobacillus</taxon>
    </lineage>
</organism>
<gene>
    <name evidence="1" type="ORF">HMPREF9488_00326</name>
</gene>
<comment type="caution">
    <text evidence="1">The sequence shown here is derived from an EMBL/GenBank/DDBJ whole genome shotgun (WGS) entry which is preliminary data.</text>
</comment>
<sequence length="90" mass="10652">MGLFSKKQKVDYDALFKEQYKSVNQLTMQAHNELDYVIKESLFELIVEKYNELITFIDQGASYDKAHFESLRENAQKELKTLQDINKDEL</sequence>
<dbReference type="HOGENOM" id="CLU_2422420_0_0_9"/>
<dbReference type="GeneID" id="78229259"/>
<name>E7G6D8_9FIRM</name>
<dbReference type="eggNOG" id="ENOG5033824">
    <property type="taxonomic scope" value="Bacteria"/>
</dbReference>
<evidence type="ECO:0000313" key="1">
    <source>
        <dbReference type="EMBL" id="EFW06439.1"/>
    </source>
</evidence>
<dbReference type="STRING" id="100884.GCA_000269565_01382"/>
<evidence type="ECO:0000313" key="2">
    <source>
        <dbReference type="Proteomes" id="UP000003157"/>
    </source>
</evidence>
<dbReference type="Proteomes" id="UP000003157">
    <property type="component" value="Unassembled WGS sequence"/>
</dbReference>
<dbReference type="EMBL" id="ADKX01000003">
    <property type="protein sequence ID" value="EFW06439.1"/>
    <property type="molecule type" value="Genomic_DNA"/>
</dbReference>
<accession>E7G6D8</accession>